<evidence type="ECO:0000313" key="2">
    <source>
        <dbReference type="Proteomes" id="UP001275315"/>
    </source>
</evidence>
<dbReference type="Gene3D" id="2.60.120.260">
    <property type="entry name" value="Galactose-binding domain-like"/>
    <property type="match status" value="1"/>
</dbReference>
<comment type="caution">
    <text evidence="1">The sequence shown here is derived from an EMBL/GenBank/DDBJ whole genome shotgun (WGS) entry which is preliminary data.</text>
</comment>
<dbReference type="EMBL" id="JAWDIQ010000003">
    <property type="protein sequence ID" value="MDY0410350.1"/>
    <property type="molecule type" value="Genomic_DNA"/>
</dbReference>
<name>A0ABU5CXZ1_9BACI</name>
<sequence>MAINNLLLNGGFEDGNLDNWSATNTTISDHSHTGNFSARFRCIGSASLSQTVPISNGRNYQLLISLAKSGILPAPSLVLRVTFLNEVDMVVGNGTQVNIPANNLPNVFFNTWHHVYQITEDAPPEATQAKVQILKFDPNNSFYSSVLIDDVQLLDFEASGTMPPGPTGPTGPTGANF</sequence>
<dbReference type="InterPro" id="IPR008979">
    <property type="entry name" value="Galactose-bd-like_sf"/>
</dbReference>
<proteinExistence type="predicted"/>
<gene>
    <name evidence="1" type="ORF">RWD45_19610</name>
</gene>
<evidence type="ECO:0000313" key="1">
    <source>
        <dbReference type="EMBL" id="MDY0410350.1"/>
    </source>
</evidence>
<dbReference type="Proteomes" id="UP001275315">
    <property type="component" value="Unassembled WGS sequence"/>
</dbReference>
<dbReference type="SUPFAM" id="SSF49785">
    <property type="entry name" value="Galactose-binding domain-like"/>
    <property type="match status" value="1"/>
</dbReference>
<organism evidence="1 2">
    <name type="scientific">Paracerasibacillus soli</name>
    <dbReference type="NCBI Taxonomy" id="480284"/>
    <lineage>
        <taxon>Bacteria</taxon>
        <taxon>Bacillati</taxon>
        <taxon>Bacillota</taxon>
        <taxon>Bacilli</taxon>
        <taxon>Bacillales</taxon>
        <taxon>Bacillaceae</taxon>
        <taxon>Paracerasibacillus</taxon>
    </lineage>
</organism>
<accession>A0ABU5CXZ1</accession>
<dbReference type="NCBIfam" id="NF033675">
    <property type="entry name" value="NTTRR-F1"/>
    <property type="match status" value="1"/>
</dbReference>
<dbReference type="RefSeq" id="WP_320381227.1">
    <property type="nucleotide sequence ID" value="NZ_JAWDIQ010000003.1"/>
</dbReference>
<protein>
    <submittedName>
        <fullName evidence="1">NTTRR-F1 domain</fullName>
    </submittedName>
</protein>
<reference evidence="1 2" key="1">
    <citation type="submission" date="2023-10" db="EMBL/GenBank/DDBJ databases">
        <title>Virgibacillus soli CC-YMP-6 genome.</title>
        <authorList>
            <person name="Miliotis G."/>
            <person name="Sengupta P."/>
            <person name="Hameed A."/>
            <person name="Chuvochina M."/>
            <person name="Mcdonagh F."/>
            <person name="Simpson A.C."/>
            <person name="Singh N.K."/>
            <person name="Rekha P.D."/>
            <person name="Raman K."/>
            <person name="Hugenholtz P."/>
            <person name="Venkateswaran K."/>
        </authorList>
    </citation>
    <scope>NUCLEOTIDE SEQUENCE [LARGE SCALE GENOMIC DNA]</scope>
    <source>
        <strain evidence="1 2">CC-YMP-6</strain>
    </source>
</reference>
<keyword evidence="2" id="KW-1185">Reference proteome</keyword>